<proteinExistence type="predicted"/>
<accession>G0AKW0</accession>
<dbReference type="HOGENOM" id="CLU_2785634_0_0_12"/>
<dbReference type="Proteomes" id="UP000001634">
    <property type="component" value="Chromosome"/>
</dbReference>
<gene>
    <name evidence="1" type="ordered locus">BbiDN127_0147</name>
</gene>
<evidence type="ECO:0000313" key="1">
    <source>
        <dbReference type="EMBL" id="AEL18336.1"/>
    </source>
</evidence>
<sequence>MKEVSILALSDLSMDSRISLVLYLLSSPGTKNPDAKITPSGVNYIINKIENKIQYVIKKHKLLSIQTI</sequence>
<protein>
    <submittedName>
        <fullName evidence="1">Uncharacterized protein</fullName>
    </submittedName>
</protein>
<reference key="1">
    <citation type="submission" date="2011-06" db="EMBL/GenBank/DDBJ databases">
        <authorList>
            <person name="Mongodin E.F."/>
            <person name="Casjens S.R."/>
            <person name="Fraser-Liggett C.M."/>
            <person name="Qiu W.-G."/>
            <person name="Dunn J.J."/>
            <person name="Luft B.J."/>
            <person name="Schutzer S.E."/>
        </authorList>
    </citation>
    <scope>NUCLEOTIDE SEQUENCE</scope>
    <source>
        <strain>DN127</strain>
    </source>
</reference>
<dbReference type="KEGG" id="bbs:BbiDN127_0147"/>
<evidence type="ECO:0000313" key="2">
    <source>
        <dbReference type="Proteomes" id="UP000001634"/>
    </source>
</evidence>
<reference evidence="1 2" key="2">
    <citation type="journal article" date="2012" name="J. Bacteriol.">
        <title>Whole-Genome Sequences of Borrelia bissettii, Borrelia valaisiana, and Borrelia spielmanii.</title>
        <authorList>
            <person name="Schutzer S.E."/>
            <person name="Fraser-Liggett C.M."/>
            <person name="Qiu W.G."/>
            <person name="Kraiczy P."/>
            <person name="Mongodin E.F."/>
            <person name="Dunn J.J."/>
            <person name="Luft B.J."/>
            <person name="Casjens S.R."/>
        </authorList>
    </citation>
    <scope>NUCLEOTIDE SEQUENCE [LARGE SCALE GENOMIC DNA]</scope>
    <source>
        <strain evidence="1 2">DN127</strain>
    </source>
</reference>
<keyword evidence="2" id="KW-1185">Reference proteome</keyword>
<name>G0AKW0_BORBD</name>
<reference evidence="1 2" key="3">
    <citation type="journal article" date="2016" name="Int. J. Syst. Evol. Microbiol.">
        <title>Borrelia bissettiae sp. nov. and Borrelia californiensis sp. nov. prevail in diverse enzootic transmission cycles.</title>
        <authorList>
            <person name="Margos G."/>
            <person name="Lane R.S."/>
            <person name="Fedorova N."/>
            <person name="Koloczek J."/>
            <person name="Piesman J."/>
            <person name="Hojgaard A."/>
            <person name="Sing A."/>
            <person name="Fingerle V."/>
        </authorList>
    </citation>
    <scope>NUCLEOTIDE SEQUENCE [LARGE SCALE GENOMIC DNA]</scope>
    <source>
        <strain evidence="1 2">DN127</strain>
    </source>
</reference>
<dbReference type="AlphaFoldDB" id="G0AKW0"/>
<dbReference type="EMBL" id="CP002746">
    <property type="protein sequence ID" value="AEL18336.1"/>
    <property type="molecule type" value="Genomic_DNA"/>
</dbReference>
<organism evidence="1 2">
    <name type="scientific">Borrelia bissettiae (strain DSM 17990 / CIP 109136 / DN127)</name>
    <name type="common">Borreliella bissettiae</name>
    <dbReference type="NCBI Taxonomy" id="521010"/>
    <lineage>
        <taxon>Bacteria</taxon>
        <taxon>Pseudomonadati</taxon>
        <taxon>Spirochaetota</taxon>
        <taxon>Spirochaetia</taxon>
        <taxon>Spirochaetales</taxon>
        <taxon>Borreliaceae</taxon>
        <taxon>Borreliella</taxon>
    </lineage>
</organism>
<dbReference type="STRING" id="521010.BbiDN127_0147"/>